<gene>
    <name evidence="2" type="ORF">G3I53_32475</name>
</gene>
<dbReference type="InterPro" id="IPR016181">
    <property type="entry name" value="Acyl_CoA_acyltransferase"/>
</dbReference>
<evidence type="ECO:0000259" key="1">
    <source>
        <dbReference type="PROSITE" id="PS51186"/>
    </source>
</evidence>
<dbReference type="RefSeq" id="WP_164336960.1">
    <property type="nucleotide sequence ID" value="NZ_JAAGMD010000889.1"/>
</dbReference>
<evidence type="ECO:0000313" key="2">
    <source>
        <dbReference type="EMBL" id="NEA90628.1"/>
    </source>
</evidence>
<dbReference type="InterPro" id="IPR051531">
    <property type="entry name" value="N-acetyltransferase"/>
</dbReference>
<accession>A0A6G3R4G2</accession>
<dbReference type="PANTHER" id="PTHR43792">
    <property type="entry name" value="GNAT FAMILY, PUTATIVE (AFU_ORTHOLOGUE AFUA_3G00765)-RELATED-RELATED"/>
    <property type="match status" value="1"/>
</dbReference>
<feature type="domain" description="N-acetyltransferase" evidence="1">
    <location>
        <begin position="25"/>
        <end position="183"/>
    </location>
</feature>
<dbReference type="Gene3D" id="3.40.630.30">
    <property type="match status" value="1"/>
</dbReference>
<dbReference type="PROSITE" id="PS51186">
    <property type="entry name" value="GNAT"/>
    <property type="match status" value="1"/>
</dbReference>
<dbReference type="InterPro" id="IPR000182">
    <property type="entry name" value="GNAT_dom"/>
</dbReference>
<dbReference type="SUPFAM" id="SSF55729">
    <property type="entry name" value="Acyl-CoA N-acyltransferases (Nat)"/>
    <property type="match status" value="1"/>
</dbReference>
<dbReference type="EMBL" id="JAAGMD010000889">
    <property type="protein sequence ID" value="NEA90628.1"/>
    <property type="molecule type" value="Genomic_DNA"/>
</dbReference>
<dbReference type="Pfam" id="PF13302">
    <property type="entry name" value="Acetyltransf_3"/>
    <property type="match status" value="1"/>
</dbReference>
<dbReference type="PANTHER" id="PTHR43792:SF1">
    <property type="entry name" value="N-ACETYLTRANSFERASE DOMAIN-CONTAINING PROTEIN"/>
    <property type="match status" value="1"/>
</dbReference>
<reference evidence="2" key="1">
    <citation type="submission" date="2020-01" db="EMBL/GenBank/DDBJ databases">
        <title>Insect and environment-associated Actinomycetes.</title>
        <authorList>
            <person name="Currrie C."/>
            <person name="Chevrette M."/>
            <person name="Carlson C."/>
            <person name="Stubbendieck R."/>
            <person name="Wendt-Pienkowski E."/>
        </authorList>
    </citation>
    <scope>NUCLEOTIDE SEQUENCE</scope>
    <source>
        <strain evidence="2">SID14436</strain>
    </source>
</reference>
<keyword evidence="2" id="KW-0808">Transferase</keyword>
<dbReference type="GO" id="GO:0016747">
    <property type="term" value="F:acyltransferase activity, transferring groups other than amino-acyl groups"/>
    <property type="evidence" value="ECO:0007669"/>
    <property type="project" value="InterPro"/>
</dbReference>
<protein>
    <submittedName>
        <fullName evidence="2">GNAT family N-acetyltransferase</fullName>
    </submittedName>
</protein>
<organism evidence="2">
    <name type="scientific">Streptomyces sp. SID14436</name>
    <dbReference type="NCBI Taxonomy" id="2706070"/>
    <lineage>
        <taxon>Bacteria</taxon>
        <taxon>Bacillati</taxon>
        <taxon>Actinomycetota</taxon>
        <taxon>Actinomycetes</taxon>
        <taxon>Kitasatosporales</taxon>
        <taxon>Streptomycetaceae</taxon>
        <taxon>Streptomyces</taxon>
    </lineage>
</organism>
<comment type="caution">
    <text evidence="2">The sequence shown here is derived from an EMBL/GenBank/DDBJ whole genome shotgun (WGS) entry which is preliminary data.</text>
</comment>
<name>A0A6G3R4G2_9ACTN</name>
<proteinExistence type="predicted"/>
<sequence length="199" mass="21411">MTTPAPGPPSGPFATPPAPLRTARLVLRQAEARDRGRFIALLSSPEVYAHLGGARPREELEQVVPRVPGRRPGVFVIDRDGEMIGTVELKRRGPRRPGHVRPQGGEVELGYLLLPEAWGHGYAAEACAAVLGLVAATLPGEPVVLCTQVANVRSLRLAARLGFTEVDRFEEWGAEQWFGVWRPGPPLAGGQRVLPVGAD</sequence>
<dbReference type="AlphaFoldDB" id="A0A6G3R4G2"/>